<gene>
    <name evidence="5" type="ORF">G3480_11040</name>
</gene>
<dbReference type="GO" id="GO:0005975">
    <property type="term" value="P:carbohydrate metabolic process"/>
    <property type="evidence" value="ECO:0007669"/>
    <property type="project" value="InterPro"/>
</dbReference>
<proteinExistence type="inferred from homology"/>
<dbReference type="RefSeq" id="WP_164653950.1">
    <property type="nucleotide sequence ID" value="NZ_JAAIJR010000038.1"/>
</dbReference>
<dbReference type="GO" id="GO:0016787">
    <property type="term" value="F:hydrolase activity"/>
    <property type="evidence" value="ECO:0007669"/>
    <property type="project" value="UniProtKB-KW"/>
</dbReference>
<protein>
    <submittedName>
        <fullName evidence="5">Glycoside hydrolase family 57</fullName>
    </submittedName>
</protein>
<reference evidence="5 6" key="2">
    <citation type="submission" date="2020-02" db="EMBL/GenBank/DDBJ databases">
        <title>Genome sequences of Thiorhodococcus mannitoliphagus and Thiorhodococcus minor, purple sulfur photosynthetic bacteria in the gammaproteobacterial family, Chromatiaceae.</title>
        <authorList>
            <person name="Aviles F.A."/>
            <person name="Meyer T.E."/>
            <person name="Kyndt J.A."/>
        </authorList>
    </citation>
    <scope>NUCLEOTIDE SEQUENCE [LARGE SCALE GENOMIC DNA]</scope>
    <source>
        <strain evidence="5 6">DSM 18266</strain>
    </source>
</reference>
<keyword evidence="5" id="KW-0378">Hydrolase</keyword>
<dbReference type="EMBL" id="JAAIJR010000038">
    <property type="protein sequence ID" value="NEX20841.1"/>
    <property type="molecule type" value="Genomic_DNA"/>
</dbReference>
<dbReference type="InterPro" id="IPR011330">
    <property type="entry name" value="Glyco_hydro/deAcase_b/a-brl"/>
</dbReference>
<dbReference type="InterPro" id="IPR052046">
    <property type="entry name" value="GH57_Enzymes"/>
</dbReference>
<evidence type="ECO:0000313" key="6">
    <source>
        <dbReference type="Proteomes" id="UP000471640"/>
    </source>
</evidence>
<comment type="caution">
    <text evidence="5">The sequence shown here is derived from an EMBL/GenBank/DDBJ whole genome shotgun (WGS) entry which is preliminary data.</text>
</comment>
<comment type="similarity">
    <text evidence="1">Belongs to the glycosyl hydrolase 57 family.</text>
</comment>
<keyword evidence="6" id="KW-1185">Reference proteome</keyword>
<dbReference type="Proteomes" id="UP000471640">
    <property type="component" value="Unassembled WGS sequence"/>
</dbReference>
<evidence type="ECO:0000256" key="1">
    <source>
        <dbReference type="ARBA" id="ARBA00006821"/>
    </source>
</evidence>
<evidence type="ECO:0000313" key="5">
    <source>
        <dbReference type="EMBL" id="NEX20841.1"/>
    </source>
</evidence>
<reference evidence="6" key="1">
    <citation type="journal article" date="2020" name="Microbiol. Resour. Announc.">
        <title>Draft Genome Sequences of Thiorhodococcus mannitoliphagus and Thiorhodococcus minor, Purple Sulfur Photosynthetic Bacteria in the Gammaproteobacterial Family Chromatiaceae.</title>
        <authorList>
            <person name="Aviles F.A."/>
            <person name="Meyer T.E."/>
            <person name="Kyndt J.A."/>
        </authorList>
    </citation>
    <scope>NUCLEOTIDE SEQUENCE [LARGE SCALE GENOMIC DNA]</scope>
    <source>
        <strain evidence="6">DSM 18266</strain>
    </source>
</reference>
<dbReference type="SUPFAM" id="SSF88713">
    <property type="entry name" value="Glycoside hydrolase/deacetylase"/>
    <property type="match status" value="1"/>
</dbReference>
<feature type="compositionally biased region" description="Basic and acidic residues" evidence="3">
    <location>
        <begin position="415"/>
        <end position="428"/>
    </location>
</feature>
<feature type="compositionally biased region" description="Acidic residues" evidence="3">
    <location>
        <begin position="402"/>
        <end position="414"/>
    </location>
</feature>
<name>A0A6P1DV43_9GAMM</name>
<accession>A0A6P1DV43</accession>
<dbReference type="Pfam" id="PF03065">
    <property type="entry name" value="Glyco_hydro_57"/>
    <property type="match status" value="1"/>
</dbReference>
<feature type="domain" description="Glycoside hydrolase family 57 N-terminal" evidence="4">
    <location>
        <begin position="51"/>
        <end position="263"/>
    </location>
</feature>
<evidence type="ECO:0000259" key="4">
    <source>
        <dbReference type="Pfam" id="PF03065"/>
    </source>
</evidence>
<keyword evidence="2" id="KW-0119">Carbohydrate metabolism</keyword>
<dbReference type="InterPro" id="IPR004300">
    <property type="entry name" value="Glyco_hydro_57_N"/>
</dbReference>
<evidence type="ECO:0000256" key="2">
    <source>
        <dbReference type="ARBA" id="ARBA00023277"/>
    </source>
</evidence>
<sequence>MTIAQHALVLNLHQPPGNLQDLLEHRAWEAKEILFALDRIPRSLWGHEDVARVHLSLSGTLLETLADPSFQQQVYGIVDCGALLWHLQNQNLFEIVGTGYYHPVLPLIPEADRKEHLQRWLGIAHHLLWRPRFQGFWPPEMGFSMELIPLLRACGYRYVFVDSEHVEPVTEMSWQELRYRPHIARHGGQEIVVVVRDRELSDAQESGMELGWFLNEVAERTKWCDFPPLVTTCTDGENGGWFRNVTEGANFWSAFYLPLLEHARSAEASLRPTFVNDYLDRYGAHGEVRVRTGAWNTGWHHGRDFTQWTGSERQRDALEAFAELSKQVHDARWLAGERGVTEGPESGAIEAALWHLLKAETSCNLYWGEAWVPRAEAEQQASRDALARATALHESTQGVASEEIEAPASEVEEVLVERQTDQGVRGEE</sequence>
<feature type="region of interest" description="Disordered" evidence="3">
    <location>
        <begin position="393"/>
        <end position="428"/>
    </location>
</feature>
<dbReference type="Gene3D" id="3.20.110.20">
    <property type="match status" value="1"/>
</dbReference>
<dbReference type="AlphaFoldDB" id="A0A6P1DV43"/>
<organism evidence="5 6">
    <name type="scientific">Thiorhodococcus mannitoliphagus</name>
    <dbReference type="NCBI Taxonomy" id="329406"/>
    <lineage>
        <taxon>Bacteria</taxon>
        <taxon>Pseudomonadati</taxon>
        <taxon>Pseudomonadota</taxon>
        <taxon>Gammaproteobacteria</taxon>
        <taxon>Chromatiales</taxon>
        <taxon>Chromatiaceae</taxon>
        <taxon>Thiorhodococcus</taxon>
    </lineage>
</organism>
<dbReference type="PANTHER" id="PTHR36306:SF5">
    <property type="entry name" value="SLR1535 PROTEIN"/>
    <property type="match status" value="1"/>
</dbReference>
<evidence type="ECO:0000256" key="3">
    <source>
        <dbReference type="SAM" id="MobiDB-lite"/>
    </source>
</evidence>
<dbReference type="PANTHER" id="PTHR36306">
    <property type="entry name" value="ALPHA-AMYLASE-RELATED-RELATED"/>
    <property type="match status" value="1"/>
</dbReference>